<dbReference type="InterPro" id="IPR052018">
    <property type="entry name" value="PHP_domain"/>
</dbReference>
<dbReference type="CDD" id="cd07432">
    <property type="entry name" value="PHP_HisPPase"/>
    <property type="match status" value="1"/>
</dbReference>
<dbReference type="GO" id="GO:0035312">
    <property type="term" value="F:5'-3' DNA exonuclease activity"/>
    <property type="evidence" value="ECO:0007669"/>
    <property type="project" value="TreeGrafter"/>
</dbReference>
<evidence type="ECO:0000313" key="2">
    <source>
        <dbReference type="EMBL" id="MBC8539639.1"/>
    </source>
</evidence>
<comment type="caution">
    <text evidence="2">The sequence shown here is derived from an EMBL/GenBank/DDBJ whole genome shotgun (WGS) entry which is preliminary data.</text>
</comment>
<dbReference type="InterPro" id="IPR003141">
    <property type="entry name" value="Pol/His_phosphatase_N"/>
</dbReference>
<reference evidence="2" key="1">
    <citation type="submission" date="2020-08" db="EMBL/GenBank/DDBJ databases">
        <title>Genome public.</title>
        <authorList>
            <person name="Liu C."/>
            <person name="Sun Q."/>
        </authorList>
    </citation>
    <scope>NUCLEOTIDE SEQUENCE</scope>
    <source>
        <strain evidence="2">H8</strain>
    </source>
</reference>
<evidence type="ECO:0000259" key="1">
    <source>
        <dbReference type="SMART" id="SM00481"/>
    </source>
</evidence>
<evidence type="ECO:0000313" key="3">
    <source>
        <dbReference type="Proteomes" id="UP000611762"/>
    </source>
</evidence>
<dbReference type="NCBIfam" id="NF038032">
    <property type="entry name" value="CehA_McbA_metalo"/>
    <property type="match status" value="1"/>
</dbReference>
<name>A0A926DLY0_9FIRM</name>
<gene>
    <name evidence="2" type="ORF">H8698_01460</name>
</gene>
<dbReference type="Pfam" id="PF02811">
    <property type="entry name" value="PHP"/>
    <property type="match status" value="1"/>
</dbReference>
<dbReference type="RefSeq" id="WP_249310859.1">
    <property type="nucleotide sequence ID" value="NZ_JACRSU010000001.1"/>
</dbReference>
<dbReference type="Proteomes" id="UP000611762">
    <property type="component" value="Unassembled WGS sequence"/>
</dbReference>
<dbReference type="EMBL" id="JACRSU010000001">
    <property type="protein sequence ID" value="MBC8539639.1"/>
    <property type="molecule type" value="Genomic_DNA"/>
</dbReference>
<dbReference type="Gene3D" id="3.20.20.140">
    <property type="entry name" value="Metal-dependent hydrolases"/>
    <property type="match status" value="1"/>
</dbReference>
<dbReference type="InterPro" id="IPR004013">
    <property type="entry name" value="PHP_dom"/>
</dbReference>
<organism evidence="2 3">
    <name type="scientific">Congzhengia minquanensis</name>
    <dbReference type="NCBI Taxonomy" id="2763657"/>
    <lineage>
        <taxon>Bacteria</taxon>
        <taxon>Bacillati</taxon>
        <taxon>Bacillota</taxon>
        <taxon>Clostridia</taxon>
        <taxon>Eubacteriales</taxon>
        <taxon>Oscillospiraceae</taxon>
        <taxon>Congzhengia</taxon>
    </lineage>
</organism>
<protein>
    <submittedName>
        <fullName evidence="2">PHP domain-containing protein</fullName>
    </submittedName>
</protein>
<feature type="domain" description="Polymerase/histidinol phosphatase N-terminal" evidence="1">
    <location>
        <begin position="145"/>
        <end position="211"/>
    </location>
</feature>
<dbReference type="SUPFAM" id="SSF89550">
    <property type="entry name" value="PHP domain-like"/>
    <property type="match status" value="1"/>
</dbReference>
<dbReference type="SMART" id="SM00481">
    <property type="entry name" value="POLIIIAc"/>
    <property type="match status" value="1"/>
</dbReference>
<dbReference type="AlphaFoldDB" id="A0A926DLY0"/>
<dbReference type="GO" id="GO:0004534">
    <property type="term" value="F:5'-3' RNA exonuclease activity"/>
    <property type="evidence" value="ECO:0007669"/>
    <property type="project" value="TreeGrafter"/>
</dbReference>
<accession>A0A926DLY0</accession>
<dbReference type="PANTHER" id="PTHR42924">
    <property type="entry name" value="EXONUCLEASE"/>
    <property type="match status" value="1"/>
</dbReference>
<keyword evidence="3" id="KW-1185">Reference proteome</keyword>
<dbReference type="PANTHER" id="PTHR42924:SF3">
    <property type="entry name" value="POLYMERASE_HISTIDINOL PHOSPHATASE N-TERMINAL DOMAIN-CONTAINING PROTEIN"/>
    <property type="match status" value="1"/>
</dbReference>
<proteinExistence type="predicted"/>
<dbReference type="InterPro" id="IPR016195">
    <property type="entry name" value="Pol/histidinol_Pase-like"/>
</dbReference>
<sequence length="452" mass="50934">MKPELVKFTVAPSVVQADCESEIQITSQDGCFQFFDDVTYDVEFIPMEESDVPMDQAMSLRGFDLNRKSVQARPEHGILKLRYFFSGEQEWKIHISTAGYGPHLNPLYEPYRPYWDSLMKAPEQGVYLSVYSLKSDLFGRRALRGDLHIHTSRSDGKETPEMVAAEYRAAGYDFIAITDHNVFGTAKNAIEKFQFQTDFQIFMGEEVHNGYAGYFHMVNVGGTYSVNDIYLNDPQRVEKEAQALAEEVEVPKGLDRREYLNRVWLYREIKKSGGFAIYPHPYWQVSHHYHTETKMTRAILKNGLCDAYEVLGGCGPEDNNLQTALYSELRAEGTEVPVVGSTDSHSVLDARTHFKNASTIAFVQNGDVLGAVASGYSVAAEHLPGESTRVYGPFRLVKYAQFLLQNYFPVHNRLCQAAGTAILGLVCGENINALAEAQEARVASFEQKFFGR</sequence>